<evidence type="ECO:0000313" key="3">
    <source>
        <dbReference type="EMBL" id="PDZ94152.1"/>
    </source>
</evidence>
<proteinExistence type="predicted"/>
<evidence type="ECO:0000313" key="4">
    <source>
        <dbReference type="Proteomes" id="UP000219922"/>
    </source>
</evidence>
<feature type="transmembrane region" description="Helical" evidence="1">
    <location>
        <begin position="71"/>
        <end position="91"/>
    </location>
</feature>
<protein>
    <recommendedName>
        <fullName evidence="2">VanZ-like domain-containing protein</fullName>
    </recommendedName>
</protein>
<dbReference type="Pfam" id="PF04892">
    <property type="entry name" value="VanZ"/>
    <property type="match status" value="1"/>
</dbReference>
<dbReference type="RefSeq" id="WP_098007253.1">
    <property type="nucleotide sequence ID" value="NZ_NVMX01000249.1"/>
</dbReference>
<reference evidence="3 4" key="1">
    <citation type="submission" date="2017-09" db="EMBL/GenBank/DDBJ databases">
        <title>Large-scale bioinformatics analysis of Bacillus genomes uncovers conserved roles of natural products in bacterial physiology.</title>
        <authorList>
            <consortium name="Agbiome Team Llc"/>
            <person name="Bleich R.M."/>
            <person name="Grubbs K.J."/>
            <person name="Santa Maria K.C."/>
            <person name="Allen S.E."/>
            <person name="Farag S."/>
            <person name="Shank E.A."/>
            <person name="Bowers A."/>
        </authorList>
    </citation>
    <scope>NUCLEOTIDE SEQUENCE [LARGE SCALE GENOMIC DNA]</scope>
    <source>
        <strain evidence="3 4">AFS092789</strain>
    </source>
</reference>
<keyword evidence="1" id="KW-0472">Membrane</keyword>
<dbReference type="InterPro" id="IPR006976">
    <property type="entry name" value="VanZ-like"/>
</dbReference>
<evidence type="ECO:0000259" key="2">
    <source>
        <dbReference type="Pfam" id="PF04892"/>
    </source>
</evidence>
<evidence type="ECO:0000256" key="1">
    <source>
        <dbReference type="SAM" id="Phobius"/>
    </source>
</evidence>
<comment type="caution">
    <text evidence="3">The sequence shown here is derived from an EMBL/GenBank/DDBJ whole genome shotgun (WGS) entry which is preliminary data.</text>
</comment>
<dbReference type="NCBIfam" id="NF037970">
    <property type="entry name" value="vanZ_1"/>
    <property type="match status" value="1"/>
</dbReference>
<feature type="transmembrane region" description="Helical" evidence="1">
    <location>
        <begin position="127"/>
        <end position="149"/>
    </location>
</feature>
<dbReference type="EMBL" id="NVMX01000249">
    <property type="protein sequence ID" value="PDZ94152.1"/>
    <property type="molecule type" value="Genomic_DNA"/>
</dbReference>
<feature type="domain" description="VanZ-like" evidence="2">
    <location>
        <begin position="6"/>
        <end position="146"/>
    </location>
</feature>
<organism evidence="3 4">
    <name type="scientific">Bacillus cereus</name>
    <dbReference type="NCBI Taxonomy" id="1396"/>
    <lineage>
        <taxon>Bacteria</taxon>
        <taxon>Bacillati</taxon>
        <taxon>Bacillota</taxon>
        <taxon>Bacilli</taxon>
        <taxon>Bacillales</taxon>
        <taxon>Bacillaceae</taxon>
        <taxon>Bacillus</taxon>
        <taxon>Bacillus cereus group</taxon>
    </lineage>
</organism>
<keyword evidence="1" id="KW-0812">Transmembrane</keyword>
<name>A0A9X6SS53_BACCE</name>
<keyword evidence="1" id="KW-1133">Transmembrane helix</keyword>
<sequence length="171" mass="19343">MIKKILLGIMIVIIFQLSSTSSLKVIHPKTWSNQTIYDDKANISDVFHLDSRFYGGYFPHKTGIFYADLDFFAHKISHITAYAILSILILSNIKSRKHAFKRAWLGVVLIAFLDECNQYLVVGRTGLFLDVIVDSASAFIALLTVYTLWQLAMRNRQAITNTNGIKTVVKA</sequence>
<dbReference type="Proteomes" id="UP000219922">
    <property type="component" value="Unassembled WGS sequence"/>
</dbReference>
<feature type="transmembrane region" description="Helical" evidence="1">
    <location>
        <begin position="103"/>
        <end position="121"/>
    </location>
</feature>
<accession>A0A9X6SS53</accession>
<gene>
    <name evidence="3" type="ORF">CON36_35290</name>
</gene>
<dbReference type="AlphaFoldDB" id="A0A9X6SS53"/>